<keyword evidence="1" id="KW-0812">Transmembrane</keyword>
<dbReference type="AlphaFoldDB" id="A0A3B3QSC5"/>
<dbReference type="STRING" id="1676925.ENSPKIP00000008779"/>
<name>A0A3B3QSC5_9TELE</name>
<reference evidence="2" key="2">
    <citation type="submission" date="2025-09" db="UniProtKB">
        <authorList>
            <consortium name="Ensembl"/>
        </authorList>
    </citation>
    <scope>IDENTIFICATION</scope>
</reference>
<organism evidence="2 3">
    <name type="scientific">Paramormyrops kingsleyae</name>
    <dbReference type="NCBI Taxonomy" id="1676925"/>
    <lineage>
        <taxon>Eukaryota</taxon>
        <taxon>Metazoa</taxon>
        <taxon>Chordata</taxon>
        <taxon>Craniata</taxon>
        <taxon>Vertebrata</taxon>
        <taxon>Euteleostomi</taxon>
        <taxon>Actinopterygii</taxon>
        <taxon>Neopterygii</taxon>
        <taxon>Teleostei</taxon>
        <taxon>Osteoglossocephala</taxon>
        <taxon>Osteoglossomorpha</taxon>
        <taxon>Osteoglossiformes</taxon>
        <taxon>Mormyridae</taxon>
        <taxon>Paramormyrops</taxon>
    </lineage>
</organism>
<sequence>MTVDRTTFFATKRTFLAAFVAFVCFAVAAERPYIAAAGLEFFITLAFLLLYLLKLNKRFSYLCWPLMVRTFLIMCRNFTKLYLDVSLPSIFQDVANSLVAAVFIFIISLVAVSTYSDKRLPVCSTGDFQKGLSVVFQ</sequence>
<feature type="transmembrane region" description="Helical" evidence="1">
    <location>
        <begin position="34"/>
        <end position="52"/>
    </location>
</feature>
<dbReference type="InterPro" id="IPR050578">
    <property type="entry name" value="MARVEL-CKLF_proteins"/>
</dbReference>
<feature type="transmembrane region" description="Helical" evidence="1">
    <location>
        <begin position="12"/>
        <end position="28"/>
    </location>
</feature>
<feature type="transmembrane region" description="Helical" evidence="1">
    <location>
        <begin position="59"/>
        <end position="79"/>
    </location>
</feature>
<dbReference type="PANTHER" id="PTHR22776:SF45">
    <property type="entry name" value="CHEMOKINE-LIKE FACTOR"/>
    <property type="match status" value="1"/>
</dbReference>
<dbReference type="PANTHER" id="PTHR22776">
    <property type="entry name" value="MARVEL-CONTAINING POTENTIAL LIPID RAFT-ASSOCIATED PROTEIN"/>
    <property type="match status" value="1"/>
</dbReference>
<evidence type="ECO:0000313" key="2">
    <source>
        <dbReference type="Ensembl" id="ENSPKIP00000008779.1"/>
    </source>
</evidence>
<dbReference type="Ensembl" id="ENSPKIT00000032864.1">
    <property type="protein sequence ID" value="ENSPKIP00000008779.1"/>
    <property type="gene ID" value="ENSPKIG00000024128.1"/>
</dbReference>
<protein>
    <recommendedName>
        <fullName evidence="4">MARVEL domain-containing protein</fullName>
    </recommendedName>
</protein>
<keyword evidence="1" id="KW-1133">Transmembrane helix</keyword>
<evidence type="ECO:0000256" key="1">
    <source>
        <dbReference type="SAM" id="Phobius"/>
    </source>
</evidence>
<evidence type="ECO:0000313" key="3">
    <source>
        <dbReference type="Proteomes" id="UP000261540"/>
    </source>
</evidence>
<evidence type="ECO:0008006" key="4">
    <source>
        <dbReference type="Google" id="ProtNLM"/>
    </source>
</evidence>
<keyword evidence="3" id="KW-1185">Reference proteome</keyword>
<dbReference type="GO" id="GO:0016020">
    <property type="term" value="C:membrane"/>
    <property type="evidence" value="ECO:0007669"/>
    <property type="project" value="TreeGrafter"/>
</dbReference>
<dbReference type="Proteomes" id="UP000261540">
    <property type="component" value="Unplaced"/>
</dbReference>
<keyword evidence="1" id="KW-0472">Membrane</keyword>
<reference evidence="2" key="1">
    <citation type="submission" date="2025-08" db="UniProtKB">
        <authorList>
            <consortium name="Ensembl"/>
        </authorList>
    </citation>
    <scope>IDENTIFICATION</scope>
</reference>
<proteinExistence type="predicted"/>
<feature type="transmembrane region" description="Helical" evidence="1">
    <location>
        <begin position="94"/>
        <end position="112"/>
    </location>
</feature>
<accession>A0A3B3QSC5</accession>